<protein>
    <submittedName>
        <fullName evidence="2">Uncharacterized protein</fullName>
    </submittedName>
</protein>
<evidence type="ECO:0000256" key="1">
    <source>
        <dbReference type="SAM" id="MobiDB-lite"/>
    </source>
</evidence>
<comment type="caution">
    <text evidence="2">The sequence shown here is derived from an EMBL/GenBank/DDBJ whole genome shotgun (WGS) entry which is preliminary data.</text>
</comment>
<dbReference type="EMBL" id="BMAT01010075">
    <property type="protein sequence ID" value="GFS19602.1"/>
    <property type="molecule type" value="Genomic_DNA"/>
</dbReference>
<evidence type="ECO:0000313" key="3">
    <source>
        <dbReference type="Proteomes" id="UP000762676"/>
    </source>
</evidence>
<feature type="region of interest" description="Disordered" evidence="1">
    <location>
        <begin position="60"/>
        <end position="86"/>
    </location>
</feature>
<reference evidence="2 3" key="1">
    <citation type="journal article" date="2021" name="Elife">
        <title>Chloroplast acquisition without the gene transfer in kleptoplastic sea slugs, Plakobranchus ocellatus.</title>
        <authorList>
            <person name="Maeda T."/>
            <person name="Takahashi S."/>
            <person name="Yoshida T."/>
            <person name="Shimamura S."/>
            <person name="Takaki Y."/>
            <person name="Nagai Y."/>
            <person name="Toyoda A."/>
            <person name="Suzuki Y."/>
            <person name="Arimoto A."/>
            <person name="Ishii H."/>
            <person name="Satoh N."/>
            <person name="Nishiyama T."/>
            <person name="Hasebe M."/>
            <person name="Maruyama T."/>
            <person name="Minagawa J."/>
            <person name="Obokata J."/>
            <person name="Shigenobu S."/>
        </authorList>
    </citation>
    <scope>NUCLEOTIDE SEQUENCE [LARGE SCALE GENOMIC DNA]</scope>
</reference>
<organism evidence="2 3">
    <name type="scientific">Elysia marginata</name>
    <dbReference type="NCBI Taxonomy" id="1093978"/>
    <lineage>
        <taxon>Eukaryota</taxon>
        <taxon>Metazoa</taxon>
        <taxon>Spiralia</taxon>
        <taxon>Lophotrochozoa</taxon>
        <taxon>Mollusca</taxon>
        <taxon>Gastropoda</taxon>
        <taxon>Heterobranchia</taxon>
        <taxon>Euthyneura</taxon>
        <taxon>Panpulmonata</taxon>
        <taxon>Sacoglossa</taxon>
        <taxon>Placobranchoidea</taxon>
        <taxon>Plakobranchidae</taxon>
        <taxon>Elysia</taxon>
    </lineage>
</organism>
<gene>
    <name evidence="2" type="ORF">ElyMa_005036200</name>
</gene>
<keyword evidence="3" id="KW-1185">Reference proteome</keyword>
<feature type="compositionally biased region" description="Basic residues" evidence="1">
    <location>
        <begin position="68"/>
        <end position="86"/>
    </location>
</feature>
<dbReference type="Proteomes" id="UP000762676">
    <property type="component" value="Unassembled WGS sequence"/>
</dbReference>
<accession>A0AAV4JF25</accession>
<name>A0AAV4JF25_9GAST</name>
<proteinExistence type="predicted"/>
<evidence type="ECO:0000313" key="2">
    <source>
        <dbReference type="EMBL" id="GFS19602.1"/>
    </source>
</evidence>
<sequence>MLGRQHQRMDKIELRNILWIAEDREEWKAVVRRFSTAPRRIPNLRDRIVSHFDSETLHLPYASDTKTGRRHHAGRKKVKQLSHHLD</sequence>
<dbReference type="AlphaFoldDB" id="A0AAV4JF25"/>